<dbReference type="PANTHER" id="PTHR10867">
    <property type="entry name" value="NNMT/PNMT/TEMT FAMILY MEMBER"/>
    <property type="match status" value="1"/>
</dbReference>
<evidence type="ECO:0000256" key="3">
    <source>
        <dbReference type="ARBA" id="ARBA00022679"/>
    </source>
</evidence>
<keyword evidence="3" id="KW-0808">Transferase</keyword>
<dbReference type="Pfam" id="PF01234">
    <property type="entry name" value="NNMT_PNMT_TEMT"/>
    <property type="match status" value="1"/>
</dbReference>
<reference evidence="6" key="1">
    <citation type="submission" date="2017-02" db="UniProtKB">
        <authorList>
            <consortium name="WormBaseParasite"/>
        </authorList>
    </citation>
    <scope>IDENTIFICATION</scope>
</reference>
<dbReference type="InterPro" id="IPR000940">
    <property type="entry name" value="NNMT_TEMT_trans"/>
</dbReference>
<evidence type="ECO:0000313" key="6">
    <source>
        <dbReference type="WBParaSite" id="SMUV_0000479801-mRNA-1"/>
    </source>
</evidence>
<proteinExistence type="inferred from homology"/>
<dbReference type="Gene3D" id="3.40.50.150">
    <property type="entry name" value="Vaccinia Virus protein VP39"/>
    <property type="match status" value="1"/>
</dbReference>
<evidence type="ECO:0000256" key="1">
    <source>
        <dbReference type="ARBA" id="ARBA00007996"/>
    </source>
</evidence>
<dbReference type="GO" id="GO:0008170">
    <property type="term" value="F:N-methyltransferase activity"/>
    <property type="evidence" value="ECO:0007669"/>
    <property type="project" value="TreeGrafter"/>
</dbReference>
<dbReference type="InterPro" id="IPR029063">
    <property type="entry name" value="SAM-dependent_MTases_sf"/>
</dbReference>
<dbReference type="Proteomes" id="UP000046393">
    <property type="component" value="Unplaced"/>
</dbReference>
<comment type="similarity">
    <text evidence="1">Belongs to the class I-like SAM-binding methyltransferase superfamily. NNMT/PNMT/TEMT family.</text>
</comment>
<protein>
    <submittedName>
        <fullName evidence="6">NNMT/PNMT/TEMT family protein</fullName>
    </submittedName>
</protein>
<dbReference type="AlphaFoldDB" id="A0A0N5AJZ7"/>
<dbReference type="STRING" id="451379.A0A0N5AJZ7"/>
<sequence length="238" mass="27853">MSNCATNNEHLETHSQHKNVENEWDEKYGDESNWEVCSAYDHDKKFDPEEYLKGFYKTASEDTAMRIVLFFLPGFVYYLPEKIRTLLDLGAGPTVYVPIVFRNRALNIYTSDYAEANRQNLQLWYCNKNRFRWLEICQWIASIEFSSQLPDDMQNAAREKLRAILKVNVHQQNVIQGVHCCCNCNPDNEVPRQFQVVTTIFCLEYACETLNEYQNAVKNTVELIEPNGYLVGFLDNFK</sequence>
<keyword evidence="5" id="KW-1185">Reference proteome</keyword>
<keyword evidence="2" id="KW-0489">Methyltransferase</keyword>
<dbReference type="SUPFAM" id="SSF53335">
    <property type="entry name" value="S-adenosyl-L-methionine-dependent methyltransferases"/>
    <property type="match status" value="1"/>
</dbReference>
<evidence type="ECO:0000313" key="5">
    <source>
        <dbReference type="Proteomes" id="UP000046393"/>
    </source>
</evidence>
<dbReference type="GO" id="GO:0005829">
    <property type="term" value="C:cytosol"/>
    <property type="evidence" value="ECO:0007669"/>
    <property type="project" value="TreeGrafter"/>
</dbReference>
<evidence type="ECO:0000256" key="2">
    <source>
        <dbReference type="ARBA" id="ARBA00022603"/>
    </source>
</evidence>
<dbReference type="GO" id="GO:0032259">
    <property type="term" value="P:methylation"/>
    <property type="evidence" value="ECO:0007669"/>
    <property type="project" value="UniProtKB-KW"/>
</dbReference>
<keyword evidence="4" id="KW-0949">S-adenosyl-L-methionine</keyword>
<name>A0A0N5AJZ7_9BILA</name>
<dbReference type="WBParaSite" id="SMUV_0000479801-mRNA-1">
    <property type="protein sequence ID" value="SMUV_0000479801-mRNA-1"/>
    <property type="gene ID" value="SMUV_0000479801"/>
</dbReference>
<accession>A0A0N5AJZ7</accession>
<organism evidence="5 6">
    <name type="scientific">Syphacia muris</name>
    <dbReference type="NCBI Taxonomy" id="451379"/>
    <lineage>
        <taxon>Eukaryota</taxon>
        <taxon>Metazoa</taxon>
        <taxon>Ecdysozoa</taxon>
        <taxon>Nematoda</taxon>
        <taxon>Chromadorea</taxon>
        <taxon>Rhabditida</taxon>
        <taxon>Spirurina</taxon>
        <taxon>Oxyuridomorpha</taxon>
        <taxon>Oxyuroidea</taxon>
        <taxon>Oxyuridae</taxon>
        <taxon>Syphacia</taxon>
    </lineage>
</organism>
<dbReference type="PANTHER" id="PTHR10867:SF17">
    <property type="entry name" value="NICOTINAMIDE N-METHYLTRANSFERASE"/>
    <property type="match status" value="1"/>
</dbReference>
<dbReference type="PROSITE" id="PS51681">
    <property type="entry name" value="SAM_MT_NNMT_PNMT_TEMT"/>
    <property type="match status" value="1"/>
</dbReference>
<evidence type="ECO:0000256" key="4">
    <source>
        <dbReference type="ARBA" id="ARBA00022691"/>
    </source>
</evidence>